<dbReference type="RefSeq" id="XP_005763432.1">
    <property type="nucleotide sequence ID" value="XM_005763375.1"/>
</dbReference>
<name>A0A0D3IIB8_EMIH1</name>
<sequence length="64" mass="7152">MLSLQCQKSPSCELGFGHTLIVKHASSRSELQPQNFSTAIRHVWGVLTMVLIKTRAADRDVRCV</sequence>
<evidence type="ECO:0000313" key="1">
    <source>
        <dbReference type="EnsemblProtists" id="EOD11003"/>
    </source>
</evidence>
<dbReference type="PaxDb" id="2903-EOD11003"/>
<dbReference type="HOGENOM" id="CLU_2872347_0_0_1"/>
<dbReference type="GeneID" id="17257151"/>
<organism evidence="1 2">
    <name type="scientific">Emiliania huxleyi (strain CCMP1516)</name>
    <dbReference type="NCBI Taxonomy" id="280463"/>
    <lineage>
        <taxon>Eukaryota</taxon>
        <taxon>Haptista</taxon>
        <taxon>Haptophyta</taxon>
        <taxon>Prymnesiophyceae</taxon>
        <taxon>Isochrysidales</taxon>
        <taxon>Noelaerhabdaceae</taxon>
        <taxon>Emiliania</taxon>
    </lineage>
</organism>
<dbReference type="AlphaFoldDB" id="A0A0D3IIB8"/>
<protein>
    <submittedName>
        <fullName evidence="1">Uncharacterized protein</fullName>
    </submittedName>
</protein>
<keyword evidence="2" id="KW-1185">Reference proteome</keyword>
<proteinExistence type="predicted"/>
<accession>A0A0D3IIB8</accession>
<dbReference type="Proteomes" id="UP000013827">
    <property type="component" value="Unassembled WGS sequence"/>
</dbReference>
<evidence type="ECO:0000313" key="2">
    <source>
        <dbReference type="Proteomes" id="UP000013827"/>
    </source>
</evidence>
<dbReference type="EnsemblProtists" id="EOD11003">
    <property type="protein sequence ID" value="EOD11003"/>
    <property type="gene ID" value="EMIHUDRAFT_248141"/>
</dbReference>
<dbReference type="KEGG" id="ehx:EMIHUDRAFT_248141"/>
<reference evidence="2" key="1">
    <citation type="journal article" date="2013" name="Nature">
        <title>Pan genome of the phytoplankton Emiliania underpins its global distribution.</title>
        <authorList>
            <person name="Read B.A."/>
            <person name="Kegel J."/>
            <person name="Klute M.J."/>
            <person name="Kuo A."/>
            <person name="Lefebvre S.C."/>
            <person name="Maumus F."/>
            <person name="Mayer C."/>
            <person name="Miller J."/>
            <person name="Monier A."/>
            <person name="Salamov A."/>
            <person name="Young J."/>
            <person name="Aguilar M."/>
            <person name="Claverie J.M."/>
            <person name="Frickenhaus S."/>
            <person name="Gonzalez K."/>
            <person name="Herman E.K."/>
            <person name="Lin Y.C."/>
            <person name="Napier J."/>
            <person name="Ogata H."/>
            <person name="Sarno A.F."/>
            <person name="Shmutz J."/>
            <person name="Schroeder D."/>
            <person name="de Vargas C."/>
            <person name="Verret F."/>
            <person name="von Dassow P."/>
            <person name="Valentin K."/>
            <person name="Van de Peer Y."/>
            <person name="Wheeler G."/>
            <person name="Dacks J.B."/>
            <person name="Delwiche C.F."/>
            <person name="Dyhrman S.T."/>
            <person name="Glockner G."/>
            <person name="John U."/>
            <person name="Richards T."/>
            <person name="Worden A.Z."/>
            <person name="Zhang X."/>
            <person name="Grigoriev I.V."/>
            <person name="Allen A.E."/>
            <person name="Bidle K."/>
            <person name="Borodovsky M."/>
            <person name="Bowler C."/>
            <person name="Brownlee C."/>
            <person name="Cock J.M."/>
            <person name="Elias M."/>
            <person name="Gladyshev V.N."/>
            <person name="Groth M."/>
            <person name="Guda C."/>
            <person name="Hadaegh A."/>
            <person name="Iglesias-Rodriguez M.D."/>
            <person name="Jenkins J."/>
            <person name="Jones B.M."/>
            <person name="Lawson T."/>
            <person name="Leese F."/>
            <person name="Lindquist E."/>
            <person name="Lobanov A."/>
            <person name="Lomsadze A."/>
            <person name="Malik S.B."/>
            <person name="Marsh M.E."/>
            <person name="Mackinder L."/>
            <person name="Mock T."/>
            <person name="Mueller-Roeber B."/>
            <person name="Pagarete A."/>
            <person name="Parker M."/>
            <person name="Probert I."/>
            <person name="Quesneville H."/>
            <person name="Raines C."/>
            <person name="Rensing S.A."/>
            <person name="Riano-Pachon D.M."/>
            <person name="Richier S."/>
            <person name="Rokitta S."/>
            <person name="Shiraiwa Y."/>
            <person name="Soanes D.M."/>
            <person name="van der Giezen M."/>
            <person name="Wahlund T.M."/>
            <person name="Williams B."/>
            <person name="Wilson W."/>
            <person name="Wolfe G."/>
            <person name="Wurch L.L."/>
        </authorList>
    </citation>
    <scope>NUCLEOTIDE SEQUENCE</scope>
</reference>
<reference evidence="1" key="2">
    <citation type="submission" date="2024-10" db="UniProtKB">
        <authorList>
            <consortium name="EnsemblProtists"/>
        </authorList>
    </citation>
    <scope>IDENTIFICATION</scope>
</reference>